<keyword evidence="1" id="KW-0808">Transferase</keyword>
<dbReference type="InterPro" id="IPR016181">
    <property type="entry name" value="Acyl_CoA_acyltransferase"/>
</dbReference>
<comment type="caution">
    <text evidence="1">The sequence shown here is derived from an EMBL/GenBank/DDBJ whole genome shotgun (WGS) entry which is preliminary data.</text>
</comment>
<dbReference type="EMBL" id="PDXQ01000001">
    <property type="protein sequence ID" value="TRZ35130.1"/>
    <property type="molecule type" value="Genomic_DNA"/>
</dbReference>
<dbReference type="InterPro" id="IPR000182">
    <property type="entry name" value="GNAT_dom"/>
</dbReference>
<dbReference type="Proteomes" id="UP000316316">
    <property type="component" value="Unassembled WGS sequence"/>
</dbReference>
<proteinExistence type="predicted"/>
<sequence length="180" mass="20476">MKLTIRETTKVDNETIYHVEKHAFGEVDEAELTEKLLADPTAQPLLSLLAFDEDTPVGHILFTKATLTNHEQLSVMILGPLAVMPDYQKQGIGGQLIKEGLRLLQQKHVELVFVLGHIKYYPKHGFKPALPLDFQAPYPVEKGKEEAWMVQALKADFPIEDSAGTVRCCDEFMRPEYWRE</sequence>
<dbReference type="CDD" id="cd04301">
    <property type="entry name" value="NAT_SF"/>
    <property type="match status" value="1"/>
</dbReference>
<dbReference type="PROSITE" id="PS51186">
    <property type="entry name" value="GNAT"/>
    <property type="match status" value="1"/>
</dbReference>
<evidence type="ECO:0000313" key="1">
    <source>
        <dbReference type="EMBL" id="TRZ35130.1"/>
    </source>
</evidence>
<dbReference type="SUPFAM" id="SSF55729">
    <property type="entry name" value="Acyl-CoA N-acyltransferases (Nat)"/>
    <property type="match status" value="1"/>
</dbReference>
<dbReference type="AlphaFoldDB" id="A0A553SDR9"/>
<dbReference type="GeneID" id="69569733"/>
<dbReference type="RefSeq" id="WP_049221259.1">
    <property type="nucleotide sequence ID" value="NZ_CABGUH010000001.1"/>
</dbReference>
<protein>
    <submittedName>
        <fullName evidence="1">N-acetyltransferase</fullName>
    </submittedName>
</protein>
<evidence type="ECO:0000313" key="2">
    <source>
        <dbReference type="Proteomes" id="UP000316316"/>
    </source>
</evidence>
<dbReference type="Gene3D" id="3.40.630.30">
    <property type="match status" value="1"/>
</dbReference>
<reference evidence="1 2" key="1">
    <citation type="submission" date="2017-10" db="EMBL/GenBank/DDBJ databases">
        <title>FDA dAtabase for Regulatory Grade micrObial Sequences (FDA-ARGOS): Supporting development and validation of Infectious Disease Dx tests.</title>
        <authorList>
            <person name="Campos J."/>
            <person name="Goldberg B."/>
            <person name="Tallon L.J."/>
            <person name="Sadzewicz L."/>
            <person name="Sengamalay N."/>
            <person name="Ott S."/>
            <person name="Godinez A."/>
            <person name="Nagaraj S."/>
            <person name="Vyas G."/>
            <person name="Aluvathingal J."/>
            <person name="Nadendla S."/>
            <person name="Geyer C."/>
            <person name="Nandy P."/>
            <person name="Hobson J."/>
            <person name="Sichtig H."/>
        </authorList>
    </citation>
    <scope>NUCLEOTIDE SEQUENCE [LARGE SCALE GENOMIC DNA]</scope>
    <source>
        <strain evidence="1 2">FDAARGOS_185</strain>
    </source>
</reference>
<name>A0A553SDR9_ENTAV</name>
<dbReference type="GO" id="GO:0016747">
    <property type="term" value="F:acyltransferase activity, transferring groups other than amino-acyl groups"/>
    <property type="evidence" value="ECO:0007669"/>
    <property type="project" value="InterPro"/>
</dbReference>
<accession>A0A553SDR9</accession>
<dbReference type="Pfam" id="PF00583">
    <property type="entry name" value="Acetyltransf_1"/>
    <property type="match status" value="1"/>
</dbReference>
<organism evidence="1 2">
    <name type="scientific">Enterococcus avium</name>
    <name type="common">Streptococcus avium</name>
    <dbReference type="NCBI Taxonomy" id="33945"/>
    <lineage>
        <taxon>Bacteria</taxon>
        <taxon>Bacillati</taxon>
        <taxon>Bacillota</taxon>
        <taxon>Bacilli</taxon>
        <taxon>Lactobacillales</taxon>
        <taxon>Enterococcaceae</taxon>
        <taxon>Enterococcus</taxon>
    </lineage>
</organism>
<gene>
    <name evidence="1" type="ORF">AUF17_14030</name>
</gene>